<keyword evidence="1" id="KW-0812">Transmembrane</keyword>
<feature type="domain" description="DUF58" evidence="2">
    <location>
        <begin position="196"/>
        <end position="368"/>
    </location>
</feature>
<organism evidence="3 4">
    <name type="scientific">Fimbriimonas ginsengisoli</name>
    <dbReference type="NCBI Taxonomy" id="1005039"/>
    <lineage>
        <taxon>Bacteria</taxon>
        <taxon>Bacillati</taxon>
        <taxon>Armatimonadota</taxon>
        <taxon>Fimbriimonadia</taxon>
        <taxon>Fimbriimonadales</taxon>
        <taxon>Fimbriimonadaceae</taxon>
        <taxon>Fimbriimonas</taxon>
    </lineage>
</organism>
<dbReference type="SUPFAM" id="SSF53300">
    <property type="entry name" value="vWA-like"/>
    <property type="match status" value="1"/>
</dbReference>
<dbReference type="Proteomes" id="UP000727962">
    <property type="component" value="Unassembled WGS sequence"/>
</dbReference>
<evidence type="ECO:0000259" key="2">
    <source>
        <dbReference type="Pfam" id="PF01882"/>
    </source>
</evidence>
<dbReference type="PANTHER" id="PTHR33608">
    <property type="entry name" value="BLL2464 PROTEIN"/>
    <property type="match status" value="1"/>
</dbReference>
<gene>
    <name evidence="3" type="ORF">HYR64_06925</name>
</gene>
<keyword evidence="1" id="KW-0472">Membrane</keyword>
<evidence type="ECO:0000313" key="3">
    <source>
        <dbReference type="EMBL" id="MBI1756822.1"/>
    </source>
</evidence>
<protein>
    <submittedName>
        <fullName evidence="3">DUF58 domain-containing protein</fullName>
    </submittedName>
</protein>
<dbReference type="InterPro" id="IPR036465">
    <property type="entry name" value="vWFA_dom_sf"/>
</dbReference>
<dbReference type="Gene3D" id="3.40.50.410">
    <property type="entry name" value="von Willebrand factor, type A domain"/>
    <property type="match status" value="1"/>
</dbReference>
<evidence type="ECO:0000313" key="4">
    <source>
        <dbReference type="Proteomes" id="UP000727962"/>
    </source>
</evidence>
<dbReference type="InterPro" id="IPR002881">
    <property type="entry name" value="DUF58"/>
</dbReference>
<evidence type="ECO:0000256" key="1">
    <source>
        <dbReference type="SAM" id="Phobius"/>
    </source>
</evidence>
<comment type="caution">
    <text evidence="3">The sequence shown here is derived from an EMBL/GenBank/DDBJ whole genome shotgun (WGS) entry which is preliminary data.</text>
</comment>
<accession>A0A931PUR4</accession>
<feature type="transmembrane region" description="Helical" evidence="1">
    <location>
        <begin position="7"/>
        <end position="24"/>
    </location>
</feature>
<dbReference type="PANTHER" id="PTHR33608:SF3">
    <property type="entry name" value="SLR2013 PROTEIN"/>
    <property type="match status" value="1"/>
</dbReference>
<dbReference type="Pfam" id="PF01882">
    <property type="entry name" value="DUF58"/>
    <property type="match status" value="1"/>
</dbReference>
<reference evidence="3" key="1">
    <citation type="submission" date="2020-07" db="EMBL/GenBank/DDBJ databases">
        <title>Huge and variable diversity of episymbiotic CPR bacteria and DPANN archaea in groundwater ecosystems.</title>
        <authorList>
            <person name="He C.Y."/>
            <person name="Keren R."/>
            <person name="Whittaker M."/>
            <person name="Farag I.F."/>
            <person name="Doudna J."/>
            <person name="Cate J.H.D."/>
            <person name="Banfield J.F."/>
        </authorList>
    </citation>
    <scope>NUCLEOTIDE SEQUENCE</scope>
    <source>
        <strain evidence="3">NC_groundwater_17_Pr7_B-0.1um_64_12</strain>
    </source>
</reference>
<sequence>MIPTRRFWLAIGIGIPIGAVAAQLGSPYLMLAYDGALILAAWATYLLAPTGKDLIVRRKFDPVLSARVANRITLSLENDGGASVSLIVRDEPPPDFKVDGNERDVRLAPGKQQDFSYWVTPIERGGDFFRGTFLRVRCPLGLAFKQIRLPTEQPVRVYPNVLALREFELLKQQGRLKEIGIRRSRSRGLGTEFESLREYAEGDDFRKIDWKASARKGKLVVRQYEQERNQAVMIVVDVGRHMLAEADGVRKIDRAVDACLMLTHAAVSSGDNVGLLVYGDMVRRYIPPRKGRSQEGFVLEAVHDLLAEPIESDPIRAMAYLGSRWKRRSLLVLFTDLEDADRAKTLTAAFGPLARRHLALIARVSDPKLKEAFDAPLEDLPALYKRAAADMLLADRRMASLVLNTAGIHNLEAEPDELSASLVSFYFAVKERALI</sequence>
<keyword evidence="1" id="KW-1133">Transmembrane helix</keyword>
<name>A0A931PUR4_FIMGI</name>
<dbReference type="EMBL" id="JACOSL010000039">
    <property type="protein sequence ID" value="MBI1756822.1"/>
    <property type="molecule type" value="Genomic_DNA"/>
</dbReference>
<dbReference type="AlphaFoldDB" id="A0A931PUR4"/>
<proteinExistence type="predicted"/>